<dbReference type="InterPro" id="IPR001638">
    <property type="entry name" value="Solute-binding_3/MltF_N"/>
</dbReference>
<evidence type="ECO:0000256" key="1">
    <source>
        <dbReference type="ARBA" id="ARBA00010333"/>
    </source>
</evidence>
<comment type="similarity">
    <text evidence="7">In the N-terminal section; belongs to the bacterial solute-binding protein 3 family.</text>
</comment>
<feature type="domain" description="Solute-binding protein family 3/N-terminal" evidence="9">
    <location>
        <begin position="38"/>
        <end position="261"/>
    </location>
</feature>
<comment type="domain">
    <text evidence="7">The N-terminal domain does not have lytic activity and probably modulates enzymatic activity. The C-terminal domain is the catalytic active domain.</text>
</comment>
<dbReference type="Proteomes" id="UP000596252">
    <property type="component" value="Chromosome"/>
</dbReference>
<comment type="catalytic activity">
    <reaction evidence="7">
        <text>Exolytic cleavage of the (1-&gt;4)-beta-glycosidic linkage between N-acetylmuramic acid (MurNAc) and N-acetylglucosamine (GlcNAc) residues in peptidoglycan, from either the reducing or the non-reducing ends of the peptidoglycan chains, with concomitant formation of a 1,6-anhydrobond in the MurNAc residue.</text>
        <dbReference type="EC" id="4.2.2.n1"/>
    </reaction>
</comment>
<evidence type="ECO:0000256" key="3">
    <source>
        <dbReference type="ARBA" id="ARBA00023136"/>
    </source>
</evidence>
<dbReference type="EMBL" id="CP069213">
    <property type="protein sequence ID" value="QRH00627.1"/>
    <property type="molecule type" value="Genomic_DNA"/>
</dbReference>
<evidence type="ECO:0000256" key="2">
    <source>
        <dbReference type="ARBA" id="ARBA00022729"/>
    </source>
</evidence>
<feature type="region of interest" description="LT domain" evidence="7">
    <location>
        <begin position="262"/>
        <end position="481"/>
    </location>
</feature>
<comment type="subcellular location">
    <subcellularLocation>
        <location evidence="7">Cell outer membrane</location>
        <topology evidence="7">Peripheral membrane protein</topology>
    </subcellularLocation>
    <text evidence="7">Attached to the inner leaflet of the outer membrane.</text>
</comment>
<dbReference type="HAMAP" id="MF_02016">
    <property type="entry name" value="MltF"/>
    <property type="match status" value="1"/>
</dbReference>
<keyword evidence="4 7" id="KW-0998">Cell outer membrane</keyword>
<dbReference type="RefSeq" id="WP_203324340.1">
    <property type="nucleotide sequence ID" value="NZ_CP069213.1"/>
</dbReference>
<dbReference type="SUPFAM" id="SSF53850">
    <property type="entry name" value="Periplasmic binding protein-like II"/>
    <property type="match status" value="1"/>
</dbReference>
<keyword evidence="5 7" id="KW-0456">Lyase</keyword>
<dbReference type="PANTHER" id="PTHR35936">
    <property type="entry name" value="MEMBRANE-BOUND LYTIC MUREIN TRANSGLYCOSYLASE F"/>
    <property type="match status" value="1"/>
</dbReference>
<dbReference type="InterPro" id="IPR023346">
    <property type="entry name" value="Lysozyme-like_dom_sf"/>
</dbReference>
<accession>A0ABX7G027</accession>
<feature type="active site" evidence="7">
    <location>
        <position position="306"/>
    </location>
</feature>
<proteinExistence type="inferred from homology"/>
<keyword evidence="3 7" id="KW-0472">Membrane</keyword>
<dbReference type="InterPro" id="IPR023703">
    <property type="entry name" value="MltF"/>
</dbReference>
<comment type="function">
    <text evidence="7">Murein-degrading enzyme that degrades murein glycan strands and insoluble, high-molecular weight murein sacculi, with the concomitant formation of a 1,6-anhydromuramoyl product. Lytic transglycosylases (LTs) play an integral role in the metabolism of the peptidoglycan (PG) sacculus. Their lytic action creates space within the PG sacculus to allow for its expansion as well as for the insertion of various structures such as secretion systems and flagella.</text>
</comment>
<dbReference type="Gene3D" id="1.10.530.10">
    <property type="match status" value="1"/>
</dbReference>
<dbReference type="Gene3D" id="3.40.190.10">
    <property type="entry name" value="Periplasmic binding protein-like II"/>
    <property type="match status" value="2"/>
</dbReference>
<dbReference type="SUPFAM" id="SSF53955">
    <property type="entry name" value="Lysozyme-like"/>
    <property type="match status" value="1"/>
</dbReference>
<dbReference type="CDD" id="cd01009">
    <property type="entry name" value="PBP2_YfhD_N"/>
    <property type="match status" value="1"/>
</dbReference>
<sequence length="481" mass="54488" precursor="true">MIRLRRVLFLLAGLLVLSACQPPGLVVDDSQPRAESETLRVGTLYGAQIYMSSGQGLSGFDYELAQKFADYLGKPLEMQPYSNRSELYDALAKGDIDLIAAGITESPNRRNRFRMGPPLYRVDQVVVYRQGNKAPESIEQLSGNLTVVADSAFVETLTRLQQTHTNLSWEQTSEKDNDELIAMIASGELNYTLAQSTSLDINRRYMPELRSGLVLEQKVPVVWLLPAQNSDALMSKLLAFWHQEKRAGTLAHLNEKYFGHVKRFDYVDTRAFIRAIDAKLPRYRPLFEEYAGDLDWRKLAAASYQESHWNPNARSPTGVRGMMMLTNATASQLGVTNRLDPRQSIRGGADYLRDLINRLPESIPENQRMWFALAAYNIGLGHLEDARRLAEAQGLNPSAWRDVKQVLPLLQKRKFYSQTRYGYARGGEAVHYVDSIRRYYDTLVWVDNQKPKDEPQLQDEVQVEETAASTTAQPPTATPHE</sequence>
<evidence type="ECO:0000256" key="8">
    <source>
        <dbReference type="SAM" id="MobiDB-lite"/>
    </source>
</evidence>
<dbReference type="CDD" id="cd13403">
    <property type="entry name" value="MLTF-like"/>
    <property type="match status" value="1"/>
</dbReference>
<keyword evidence="11" id="KW-1185">Reference proteome</keyword>
<name>A0ABX7G027_9GAMM</name>
<comment type="similarity">
    <text evidence="1">Belongs to the bacterial solute-binding protein 3 family.</text>
</comment>
<keyword evidence="6 7" id="KW-0961">Cell wall biogenesis/degradation</keyword>
<evidence type="ECO:0000256" key="7">
    <source>
        <dbReference type="HAMAP-Rule" id="MF_02016"/>
    </source>
</evidence>
<feature type="region of interest" description="Disordered" evidence="8">
    <location>
        <begin position="451"/>
        <end position="481"/>
    </location>
</feature>
<dbReference type="Pfam" id="PF01464">
    <property type="entry name" value="SLT"/>
    <property type="match status" value="1"/>
</dbReference>
<evidence type="ECO:0000259" key="9">
    <source>
        <dbReference type="SMART" id="SM00062"/>
    </source>
</evidence>
<evidence type="ECO:0000256" key="4">
    <source>
        <dbReference type="ARBA" id="ARBA00023237"/>
    </source>
</evidence>
<feature type="signal peptide" evidence="7">
    <location>
        <begin position="1"/>
        <end position="19"/>
    </location>
</feature>
<dbReference type="PANTHER" id="PTHR35936:SF32">
    <property type="entry name" value="MEMBRANE-BOUND LYTIC MUREIN TRANSGLYCOSYLASE F"/>
    <property type="match status" value="1"/>
</dbReference>
<evidence type="ECO:0000313" key="11">
    <source>
        <dbReference type="Proteomes" id="UP000596252"/>
    </source>
</evidence>
<dbReference type="NCBIfam" id="NF008112">
    <property type="entry name" value="PRK10859.1"/>
    <property type="match status" value="1"/>
</dbReference>
<feature type="compositionally biased region" description="Low complexity" evidence="8">
    <location>
        <begin position="466"/>
        <end position="475"/>
    </location>
</feature>
<dbReference type="SMART" id="SM00062">
    <property type="entry name" value="PBPb"/>
    <property type="match status" value="1"/>
</dbReference>
<dbReference type="InterPro" id="IPR008258">
    <property type="entry name" value="Transglycosylase_SLT_dom_1"/>
</dbReference>
<comment type="caution">
    <text evidence="7">Lacks conserved residue(s) required for the propagation of feature annotation.</text>
</comment>
<feature type="chain" id="PRO_5044934851" description="Membrane-bound lytic murein transglycosylase F" evidence="7">
    <location>
        <begin position="20"/>
        <end position="481"/>
    </location>
</feature>
<dbReference type="Pfam" id="PF00497">
    <property type="entry name" value="SBP_bac_3"/>
    <property type="match status" value="1"/>
</dbReference>
<gene>
    <name evidence="7 10" type="primary">mltF</name>
    <name evidence="10" type="ORF">JQC75_12140</name>
</gene>
<protein>
    <recommendedName>
        <fullName evidence="7">Membrane-bound lytic murein transglycosylase F</fullName>
        <ecNumber evidence="7">4.2.2.n1</ecNumber>
    </recommendedName>
    <alternativeName>
        <fullName evidence="7">Murein lyase F</fullName>
    </alternativeName>
</protein>
<dbReference type="EC" id="4.2.2.n1" evidence="7"/>
<organism evidence="10 11">
    <name type="scientific">Shewanella litorisediminis</name>
    <dbReference type="NCBI Taxonomy" id="1173586"/>
    <lineage>
        <taxon>Bacteria</taxon>
        <taxon>Pseudomonadati</taxon>
        <taxon>Pseudomonadota</taxon>
        <taxon>Gammaproteobacteria</taxon>
        <taxon>Alteromonadales</taxon>
        <taxon>Shewanellaceae</taxon>
        <taxon>Shewanella</taxon>
    </lineage>
</organism>
<reference evidence="10 11" key="1">
    <citation type="journal article" date="2012" name="Antonie Van Leeuwenhoek">
        <title>Shewanella litorisediminis sp. nov., a gammaproteobacterium isolated from a tidal flat sediment.</title>
        <authorList>
            <person name="Lee M.H."/>
            <person name="Yoon J.H."/>
        </authorList>
    </citation>
    <scope>NUCLEOTIDE SEQUENCE [LARGE SCALE GENOMIC DNA]</scope>
    <source>
        <strain evidence="10 11">SMK1-12</strain>
    </source>
</reference>
<keyword evidence="2 7" id="KW-0732">Signal</keyword>
<comment type="similarity">
    <text evidence="7">In the C-terminal section; belongs to the transglycosylase Slt family.</text>
</comment>
<dbReference type="PROSITE" id="PS51257">
    <property type="entry name" value="PROKAR_LIPOPROTEIN"/>
    <property type="match status" value="1"/>
</dbReference>
<evidence type="ECO:0000256" key="5">
    <source>
        <dbReference type="ARBA" id="ARBA00023239"/>
    </source>
</evidence>
<dbReference type="GO" id="GO:0016829">
    <property type="term" value="F:lyase activity"/>
    <property type="evidence" value="ECO:0007669"/>
    <property type="project" value="UniProtKB-KW"/>
</dbReference>
<evidence type="ECO:0000256" key="6">
    <source>
        <dbReference type="ARBA" id="ARBA00023316"/>
    </source>
</evidence>
<evidence type="ECO:0000313" key="10">
    <source>
        <dbReference type="EMBL" id="QRH00627.1"/>
    </source>
</evidence>